<reference evidence="5" key="2">
    <citation type="submission" date="2012-11" db="EMBL/GenBank/DDBJ databases">
        <authorList>
            <person name="Kuo A."/>
            <person name="Curtis B.A."/>
            <person name="Tanifuji G."/>
            <person name="Burki F."/>
            <person name="Gruber A."/>
            <person name="Irimia M."/>
            <person name="Maruyama S."/>
            <person name="Arias M.C."/>
            <person name="Ball S.G."/>
            <person name="Gile G.H."/>
            <person name="Hirakawa Y."/>
            <person name="Hopkins J.F."/>
            <person name="Rensing S.A."/>
            <person name="Schmutz J."/>
            <person name="Symeonidi A."/>
            <person name="Elias M."/>
            <person name="Eveleigh R.J."/>
            <person name="Herman E.K."/>
            <person name="Klute M.J."/>
            <person name="Nakayama T."/>
            <person name="Obornik M."/>
            <person name="Reyes-Prieto A."/>
            <person name="Armbrust E.V."/>
            <person name="Aves S.J."/>
            <person name="Beiko R.G."/>
            <person name="Coutinho P."/>
            <person name="Dacks J.B."/>
            <person name="Durnford D.G."/>
            <person name="Fast N.M."/>
            <person name="Green B.R."/>
            <person name="Grisdale C."/>
            <person name="Hempe F."/>
            <person name="Henrissat B."/>
            <person name="Hoppner M.P."/>
            <person name="Ishida K.-I."/>
            <person name="Kim E."/>
            <person name="Koreny L."/>
            <person name="Kroth P.G."/>
            <person name="Liu Y."/>
            <person name="Malik S.-B."/>
            <person name="Maier U.G."/>
            <person name="McRose D."/>
            <person name="Mock T."/>
            <person name="Neilson J.A."/>
            <person name="Onodera N.T."/>
            <person name="Poole A.M."/>
            <person name="Pritham E.J."/>
            <person name="Richards T.A."/>
            <person name="Rocap G."/>
            <person name="Roy S.W."/>
            <person name="Sarai C."/>
            <person name="Schaack S."/>
            <person name="Shirato S."/>
            <person name="Slamovits C.H."/>
            <person name="Spencer D.F."/>
            <person name="Suzuki S."/>
            <person name="Worden A.Z."/>
            <person name="Zauner S."/>
            <person name="Barry K."/>
            <person name="Bell C."/>
            <person name="Bharti A.K."/>
            <person name="Crow J.A."/>
            <person name="Grimwood J."/>
            <person name="Kramer R."/>
            <person name="Lindquist E."/>
            <person name="Lucas S."/>
            <person name="Salamov A."/>
            <person name="McFadden G.I."/>
            <person name="Lane C.E."/>
            <person name="Keeling P.J."/>
            <person name="Gray M.W."/>
            <person name="Grigoriev I.V."/>
            <person name="Archibald J.M."/>
        </authorList>
    </citation>
    <scope>NUCLEOTIDE SEQUENCE</scope>
    <source>
        <strain evidence="5">CCMP2712</strain>
    </source>
</reference>
<feature type="domain" description="PDZ" evidence="2">
    <location>
        <begin position="182"/>
        <end position="253"/>
    </location>
</feature>
<dbReference type="InterPro" id="IPR036034">
    <property type="entry name" value="PDZ_sf"/>
</dbReference>
<dbReference type="EnsemblProtists" id="EKX41374">
    <property type="protein sequence ID" value="EKX41374"/>
    <property type="gene ID" value="GUITHDRAFT_142068"/>
</dbReference>
<protein>
    <recommendedName>
        <fullName evidence="2">PDZ domain-containing protein</fullName>
    </recommendedName>
</protein>
<sequence>MLEQEVDLIARQYHEERSCFSTGQKNLEDANARCEELTARCERLEDLLRVSDAAKRELEAQVNAKEEKVEALAKEIENAKSLAKKLASSHKEGNQAVRQLESDKAGAEEKLNKLQAEYEELQKEASSRQAGLEAEVESLGGKLSRLEAHCEETEQQLRESHDKFSRVSLDLGETMKALTSLHATIAEAEERALGGIGVAISQGQEEEPVKICQIAPGSPAAESERVKAGDVILSLDGIQVAQLGVRRIRQMIKGPVGSPLTIKCRAGDRDEEYQVTLQRYIPTGDTSGQQAVELMSKSGCETVKKLVKEMEALRELALQDDTAAGARHGLLALTAEQESLKHKIQLCLQLLEGTKTWLHASHPKDSEIARRAALENSELLRILQDVSSEAAEGDEARSVVSDTSLTSAATNTSAGRMCGVGMRVTNSTPHRVVSFLPHGPVGRSGQVKVGDFLVAIDGESIVNKSIKEVRRMMTGVEGSEVEIKFASTKNGEQSTYSVTIVREQPVATGK</sequence>
<dbReference type="KEGG" id="gtt:GUITHDRAFT_142068"/>
<reference evidence="3 5" key="1">
    <citation type="journal article" date="2012" name="Nature">
        <title>Algal genomes reveal evolutionary mosaicism and the fate of nucleomorphs.</title>
        <authorList>
            <consortium name="DOE Joint Genome Institute"/>
            <person name="Curtis B.A."/>
            <person name="Tanifuji G."/>
            <person name="Burki F."/>
            <person name="Gruber A."/>
            <person name="Irimia M."/>
            <person name="Maruyama S."/>
            <person name="Arias M.C."/>
            <person name="Ball S.G."/>
            <person name="Gile G.H."/>
            <person name="Hirakawa Y."/>
            <person name="Hopkins J.F."/>
            <person name="Kuo A."/>
            <person name="Rensing S.A."/>
            <person name="Schmutz J."/>
            <person name="Symeonidi A."/>
            <person name="Elias M."/>
            <person name="Eveleigh R.J."/>
            <person name="Herman E.K."/>
            <person name="Klute M.J."/>
            <person name="Nakayama T."/>
            <person name="Obornik M."/>
            <person name="Reyes-Prieto A."/>
            <person name="Armbrust E.V."/>
            <person name="Aves S.J."/>
            <person name="Beiko R.G."/>
            <person name="Coutinho P."/>
            <person name="Dacks J.B."/>
            <person name="Durnford D.G."/>
            <person name="Fast N.M."/>
            <person name="Green B.R."/>
            <person name="Grisdale C.J."/>
            <person name="Hempel F."/>
            <person name="Henrissat B."/>
            <person name="Hoppner M.P."/>
            <person name="Ishida K."/>
            <person name="Kim E."/>
            <person name="Koreny L."/>
            <person name="Kroth P.G."/>
            <person name="Liu Y."/>
            <person name="Malik S.B."/>
            <person name="Maier U.G."/>
            <person name="McRose D."/>
            <person name="Mock T."/>
            <person name="Neilson J.A."/>
            <person name="Onodera N.T."/>
            <person name="Poole A.M."/>
            <person name="Pritham E.J."/>
            <person name="Richards T.A."/>
            <person name="Rocap G."/>
            <person name="Roy S.W."/>
            <person name="Sarai C."/>
            <person name="Schaack S."/>
            <person name="Shirato S."/>
            <person name="Slamovits C.H."/>
            <person name="Spencer D.F."/>
            <person name="Suzuki S."/>
            <person name="Worden A.Z."/>
            <person name="Zauner S."/>
            <person name="Barry K."/>
            <person name="Bell C."/>
            <person name="Bharti A.K."/>
            <person name="Crow J.A."/>
            <person name="Grimwood J."/>
            <person name="Kramer R."/>
            <person name="Lindquist E."/>
            <person name="Lucas S."/>
            <person name="Salamov A."/>
            <person name="McFadden G.I."/>
            <person name="Lane C.E."/>
            <person name="Keeling P.J."/>
            <person name="Gray M.W."/>
            <person name="Grigoriev I.V."/>
            <person name="Archibald J.M."/>
        </authorList>
    </citation>
    <scope>NUCLEOTIDE SEQUENCE</scope>
    <source>
        <strain evidence="3 5">CCMP2712</strain>
    </source>
</reference>
<dbReference type="GO" id="GO:0004175">
    <property type="term" value="F:endopeptidase activity"/>
    <property type="evidence" value="ECO:0007669"/>
    <property type="project" value="TreeGrafter"/>
</dbReference>
<dbReference type="InterPro" id="IPR041489">
    <property type="entry name" value="PDZ_6"/>
</dbReference>
<dbReference type="RefSeq" id="XP_005828354.1">
    <property type="nucleotide sequence ID" value="XM_005828297.1"/>
</dbReference>
<evidence type="ECO:0000256" key="1">
    <source>
        <dbReference type="SAM" id="MobiDB-lite"/>
    </source>
</evidence>
<dbReference type="Gene3D" id="2.30.42.10">
    <property type="match status" value="2"/>
</dbReference>
<gene>
    <name evidence="3" type="ORF">GUITHDRAFT_142068</name>
</gene>
<dbReference type="PaxDb" id="55529-EKX41374"/>
<dbReference type="SUPFAM" id="SSF50156">
    <property type="entry name" value="PDZ domain-like"/>
    <property type="match status" value="2"/>
</dbReference>
<proteinExistence type="predicted"/>
<dbReference type="Proteomes" id="UP000011087">
    <property type="component" value="Unassembled WGS sequence"/>
</dbReference>
<dbReference type="SUPFAM" id="SSF57997">
    <property type="entry name" value="Tropomyosin"/>
    <property type="match status" value="1"/>
</dbReference>
<name>L1IZP7_GUITC</name>
<dbReference type="GeneID" id="17298012"/>
<dbReference type="Pfam" id="PF00595">
    <property type="entry name" value="PDZ"/>
    <property type="match status" value="1"/>
</dbReference>
<dbReference type="AlphaFoldDB" id="L1IZP7"/>
<keyword evidence="5" id="KW-1185">Reference proteome</keyword>
<dbReference type="Pfam" id="PF17820">
    <property type="entry name" value="PDZ_6"/>
    <property type="match status" value="1"/>
</dbReference>
<accession>L1IZP7</accession>
<dbReference type="PANTHER" id="PTHR32060">
    <property type="entry name" value="TAIL-SPECIFIC PROTEASE"/>
    <property type="match status" value="1"/>
</dbReference>
<dbReference type="Gene3D" id="1.10.287.1490">
    <property type="match status" value="1"/>
</dbReference>
<dbReference type="PROSITE" id="PS50106">
    <property type="entry name" value="PDZ"/>
    <property type="match status" value="2"/>
</dbReference>
<evidence type="ECO:0000313" key="5">
    <source>
        <dbReference type="Proteomes" id="UP000011087"/>
    </source>
</evidence>
<feature type="domain" description="PDZ" evidence="2">
    <location>
        <begin position="406"/>
        <end position="473"/>
    </location>
</feature>
<reference evidence="4" key="3">
    <citation type="submission" date="2015-06" db="UniProtKB">
        <authorList>
            <consortium name="EnsemblProtists"/>
        </authorList>
    </citation>
    <scope>IDENTIFICATION</scope>
</reference>
<dbReference type="CDD" id="cd06782">
    <property type="entry name" value="cpPDZ_CPP-like"/>
    <property type="match status" value="1"/>
</dbReference>
<dbReference type="EMBL" id="JH993024">
    <property type="protein sequence ID" value="EKX41374.1"/>
    <property type="molecule type" value="Genomic_DNA"/>
</dbReference>
<dbReference type="HOGENOM" id="CLU_534692_0_0_1"/>
<dbReference type="PANTHER" id="PTHR32060:SF22">
    <property type="entry name" value="CARBOXYL-TERMINAL-PROCESSING PEPTIDASE 3, CHLOROPLASTIC"/>
    <property type="match status" value="1"/>
</dbReference>
<organism evidence="3">
    <name type="scientific">Guillardia theta (strain CCMP2712)</name>
    <name type="common">Cryptophyte</name>
    <dbReference type="NCBI Taxonomy" id="905079"/>
    <lineage>
        <taxon>Eukaryota</taxon>
        <taxon>Cryptophyceae</taxon>
        <taxon>Pyrenomonadales</taxon>
        <taxon>Geminigeraceae</taxon>
        <taxon>Guillardia</taxon>
    </lineage>
</organism>
<evidence type="ECO:0000313" key="3">
    <source>
        <dbReference type="EMBL" id="EKX41374.1"/>
    </source>
</evidence>
<feature type="region of interest" description="Disordered" evidence="1">
    <location>
        <begin position="87"/>
        <end position="106"/>
    </location>
</feature>
<dbReference type="InterPro" id="IPR001478">
    <property type="entry name" value="PDZ"/>
</dbReference>
<evidence type="ECO:0000313" key="4">
    <source>
        <dbReference type="EnsemblProtists" id="EKX41374"/>
    </source>
</evidence>
<dbReference type="SMART" id="SM00228">
    <property type="entry name" value="PDZ"/>
    <property type="match status" value="2"/>
</dbReference>
<evidence type="ECO:0000259" key="2">
    <source>
        <dbReference type="PROSITE" id="PS50106"/>
    </source>
</evidence>
<dbReference type="OrthoDB" id="409749at2759"/>